<accession>A0A2K3KX26</accession>
<dbReference type="AlphaFoldDB" id="A0A2K3KX26"/>
<dbReference type="Proteomes" id="UP000236291">
    <property type="component" value="Unassembled WGS sequence"/>
</dbReference>
<gene>
    <name evidence="1" type="ORF">L195_g057783</name>
</gene>
<proteinExistence type="predicted"/>
<reference evidence="1 2" key="2">
    <citation type="journal article" date="2017" name="Front. Plant Sci.">
        <title>Gene Classification and Mining of Molecular Markers Useful in Red Clover (Trifolium pratense) Breeding.</title>
        <authorList>
            <person name="Istvanek J."/>
            <person name="Dluhosova J."/>
            <person name="Dluhos P."/>
            <person name="Patkova L."/>
            <person name="Nedelnik J."/>
            <person name="Repkova J."/>
        </authorList>
    </citation>
    <scope>NUCLEOTIDE SEQUENCE [LARGE SCALE GENOMIC DNA]</scope>
    <source>
        <strain evidence="2">cv. Tatra</strain>
        <tissue evidence="1">Young leaves</tissue>
    </source>
</reference>
<reference evidence="1 2" key="1">
    <citation type="journal article" date="2014" name="Am. J. Bot.">
        <title>Genome assembly and annotation for red clover (Trifolium pratense; Fabaceae).</title>
        <authorList>
            <person name="Istvanek J."/>
            <person name="Jaros M."/>
            <person name="Krenek A."/>
            <person name="Repkova J."/>
        </authorList>
    </citation>
    <scope>NUCLEOTIDE SEQUENCE [LARGE SCALE GENOMIC DNA]</scope>
    <source>
        <strain evidence="2">cv. Tatra</strain>
        <tissue evidence="1">Young leaves</tissue>
    </source>
</reference>
<dbReference type="EMBL" id="ASHM01116428">
    <property type="protein sequence ID" value="PNX70827.1"/>
    <property type="molecule type" value="Genomic_DNA"/>
</dbReference>
<sequence>SLIPMALTMTATLADTTPPPSGATTFTRQMADPTTNLFVSSGPSFPS</sequence>
<evidence type="ECO:0000313" key="1">
    <source>
        <dbReference type="EMBL" id="PNX70827.1"/>
    </source>
</evidence>
<protein>
    <submittedName>
        <fullName evidence="1">Uncharacterized protein</fullName>
    </submittedName>
</protein>
<organism evidence="1 2">
    <name type="scientific">Trifolium pratense</name>
    <name type="common">Red clover</name>
    <dbReference type="NCBI Taxonomy" id="57577"/>
    <lineage>
        <taxon>Eukaryota</taxon>
        <taxon>Viridiplantae</taxon>
        <taxon>Streptophyta</taxon>
        <taxon>Embryophyta</taxon>
        <taxon>Tracheophyta</taxon>
        <taxon>Spermatophyta</taxon>
        <taxon>Magnoliopsida</taxon>
        <taxon>eudicotyledons</taxon>
        <taxon>Gunneridae</taxon>
        <taxon>Pentapetalae</taxon>
        <taxon>rosids</taxon>
        <taxon>fabids</taxon>
        <taxon>Fabales</taxon>
        <taxon>Fabaceae</taxon>
        <taxon>Papilionoideae</taxon>
        <taxon>50 kb inversion clade</taxon>
        <taxon>NPAAA clade</taxon>
        <taxon>Hologalegina</taxon>
        <taxon>IRL clade</taxon>
        <taxon>Trifolieae</taxon>
        <taxon>Trifolium</taxon>
    </lineage>
</organism>
<name>A0A2K3KX26_TRIPR</name>
<feature type="non-terminal residue" evidence="1">
    <location>
        <position position="1"/>
    </location>
</feature>
<comment type="caution">
    <text evidence="1">The sequence shown here is derived from an EMBL/GenBank/DDBJ whole genome shotgun (WGS) entry which is preliminary data.</text>
</comment>
<evidence type="ECO:0000313" key="2">
    <source>
        <dbReference type="Proteomes" id="UP000236291"/>
    </source>
</evidence>